<sequence>MIDKGYNKLSLDRPTTVSVKQYVAIYPNDLENFKFQDTSDNNLTWPYWSRDLTEIVITPIFPFGLDPFYIDLEIIGAHVFENCYAVEGVYNGYLRTNPYPGYYNNPICYAFFDQFSVERYYKKIEMPNDNIVYNYNVFVNLNPNSAVSDGKHDIYSISIKNPKPSSVVNIVVYNYHLMKTGDFTESFNNEISYVIPPRSVFVAFNPDGFTFESSAQPIKPGVFYSDSLTEPLAITVKKQGKAKNNLQYFRCTSIY</sequence>
<dbReference type="KEGG" id="tva:4765094"/>
<evidence type="ECO:0000313" key="2">
    <source>
        <dbReference type="Proteomes" id="UP000001542"/>
    </source>
</evidence>
<dbReference type="InParanoid" id="A2EJF0"/>
<dbReference type="VEuPathDB" id="TrichDB:TVAG_050220"/>
<accession>A2EJF0</accession>
<dbReference type="VEuPathDB" id="TrichDB:TVAGG3_0389570"/>
<reference evidence="1" key="2">
    <citation type="journal article" date="2007" name="Science">
        <title>Draft genome sequence of the sexually transmitted pathogen Trichomonas vaginalis.</title>
        <authorList>
            <person name="Carlton J.M."/>
            <person name="Hirt R.P."/>
            <person name="Silva J.C."/>
            <person name="Delcher A.L."/>
            <person name="Schatz M."/>
            <person name="Zhao Q."/>
            <person name="Wortman J.R."/>
            <person name="Bidwell S.L."/>
            <person name="Alsmark U.C.M."/>
            <person name="Besteiro S."/>
            <person name="Sicheritz-Ponten T."/>
            <person name="Noel C.J."/>
            <person name="Dacks J.B."/>
            <person name="Foster P.G."/>
            <person name="Simillion C."/>
            <person name="Van de Peer Y."/>
            <person name="Miranda-Saavedra D."/>
            <person name="Barton G.J."/>
            <person name="Westrop G.D."/>
            <person name="Mueller S."/>
            <person name="Dessi D."/>
            <person name="Fiori P.L."/>
            <person name="Ren Q."/>
            <person name="Paulsen I."/>
            <person name="Zhang H."/>
            <person name="Bastida-Corcuera F.D."/>
            <person name="Simoes-Barbosa A."/>
            <person name="Brown M.T."/>
            <person name="Hayes R.D."/>
            <person name="Mukherjee M."/>
            <person name="Okumura C.Y."/>
            <person name="Schneider R."/>
            <person name="Smith A.J."/>
            <person name="Vanacova S."/>
            <person name="Villalvazo M."/>
            <person name="Haas B.J."/>
            <person name="Pertea M."/>
            <person name="Feldblyum T.V."/>
            <person name="Utterback T.R."/>
            <person name="Shu C.L."/>
            <person name="Osoegawa K."/>
            <person name="de Jong P.J."/>
            <person name="Hrdy I."/>
            <person name="Horvathova L."/>
            <person name="Zubacova Z."/>
            <person name="Dolezal P."/>
            <person name="Malik S.B."/>
            <person name="Logsdon J.M. Jr."/>
            <person name="Henze K."/>
            <person name="Gupta A."/>
            <person name="Wang C.C."/>
            <person name="Dunne R.L."/>
            <person name="Upcroft J.A."/>
            <person name="Upcroft P."/>
            <person name="White O."/>
            <person name="Salzberg S.L."/>
            <person name="Tang P."/>
            <person name="Chiu C.-H."/>
            <person name="Lee Y.-S."/>
            <person name="Embley T.M."/>
            <person name="Coombs G.H."/>
            <person name="Mottram J.C."/>
            <person name="Tachezy J."/>
            <person name="Fraser-Liggett C.M."/>
            <person name="Johnson P.J."/>
        </authorList>
    </citation>
    <scope>NUCLEOTIDE SEQUENCE [LARGE SCALE GENOMIC DNA]</scope>
    <source>
        <strain evidence="1">G3</strain>
    </source>
</reference>
<reference evidence="1" key="1">
    <citation type="submission" date="2006-10" db="EMBL/GenBank/DDBJ databases">
        <authorList>
            <person name="Amadeo P."/>
            <person name="Zhao Q."/>
            <person name="Wortman J."/>
            <person name="Fraser-Liggett C."/>
            <person name="Carlton J."/>
        </authorList>
    </citation>
    <scope>NUCLEOTIDE SEQUENCE</scope>
    <source>
        <strain evidence="1">G3</strain>
    </source>
</reference>
<evidence type="ECO:0000313" key="1">
    <source>
        <dbReference type="EMBL" id="EAY07207.1"/>
    </source>
</evidence>
<name>A2EJF0_TRIV3</name>
<protein>
    <submittedName>
        <fullName evidence="1">Uncharacterized protein</fullName>
    </submittedName>
</protein>
<proteinExistence type="predicted"/>
<organism evidence="1 2">
    <name type="scientific">Trichomonas vaginalis (strain ATCC PRA-98 / G3)</name>
    <dbReference type="NCBI Taxonomy" id="412133"/>
    <lineage>
        <taxon>Eukaryota</taxon>
        <taxon>Metamonada</taxon>
        <taxon>Parabasalia</taxon>
        <taxon>Trichomonadida</taxon>
        <taxon>Trichomonadidae</taxon>
        <taxon>Trichomonas</taxon>
    </lineage>
</organism>
<dbReference type="EMBL" id="DS113405">
    <property type="protein sequence ID" value="EAY07207.1"/>
    <property type="molecule type" value="Genomic_DNA"/>
</dbReference>
<dbReference type="RefSeq" id="XP_001319430.1">
    <property type="nucleotide sequence ID" value="XM_001319395.1"/>
</dbReference>
<dbReference type="AlphaFoldDB" id="A2EJF0"/>
<dbReference type="Proteomes" id="UP000001542">
    <property type="component" value="Unassembled WGS sequence"/>
</dbReference>
<keyword evidence="2" id="KW-1185">Reference proteome</keyword>
<gene>
    <name evidence="1" type="ORF">TVAG_050220</name>
</gene>